<evidence type="ECO:0000313" key="3">
    <source>
        <dbReference type="Proteomes" id="UP000075502"/>
    </source>
</evidence>
<dbReference type="InterPro" id="IPR027417">
    <property type="entry name" value="P-loop_NTPase"/>
</dbReference>
<dbReference type="Gene3D" id="3.40.50.300">
    <property type="entry name" value="P-loop containing nucleotide triphosphate hydrolases"/>
    <property type="match status" value="1"/>
</dbReference>
<dbReference type="EMBL" id="JEME01000783">
    <property type="protein sequence ID" value="KYG09058.1"/>
    <property type="molecule type" value="Genomic_DNA"/>
</dbReference>
<organism evidence="2 3">
    <name type="scientific">Sorangium cellulosum</name>
    <name type="common">Polyangium cellulosum</name>
    <dbReference type="NCBI Taxonomy" id="56"/>
    <lineage>
        <taxon>Bacteria</taxon>
        <taxon>Pseudomonadati</taxon>
        <taxon>Myxococcota</taxon>
        <taxon>Polyangia</taxon>
        <taxon>Polyangiales</taxon>
        <taxon>Polyangiaceae</taxon>
        <taxon>Sorangium</taxon>
    </lineage>
</organism>
<dbReference type="SUPFAM" id="SSF52540">
    <property type="entry name" value="P-loop containing nucleoside triphosphate hydrolases"/>
    <property type="match status" value="1"/>
</dbReference>
<protein>
    <recommendedName>
        <fullName evidence="1">ATPase AAA-type core domain-containing protein</fullName>
    </recommendedName>
</protein>
<gene>
    <name evidence="2" type="ORF">BE21_19895</name>
</gene>
<dbReference type="Pfam" id="PF13304">
    <property type="entry name" value="AAA_21"/>
    <property type="match status" value="1"/>
</dbReference>
<reference evidence="2 3" key="1">
    <citation type="submission" date="2014-02" db="EMBL/GenBank/DDBJ databases">
        <title>The small core and large imbalanced accessory genome model reveals a collaborative survival strategy of Sorangium cellulosum strains in nature.</title>
        <authorList>
            <person name="Han K."/>
            <person name="Peng R."/>
            <person name="Blom J."/>
            <person name="Li Y.-Z."/>
        </authorList>
    </citation>
    <scope>NUCLEOTIDE SEQUENCE [LARGE SCALE GENOMIC DNA]</scope>
    <source>
        <strain evidence="2 3">So0007-03</strain>
    </source>
</reference>
<sequence length="404" mass="45248">MDCTALEFPATAADPVARRRPRFPISNRGEIMLQKVRIRGFKTIVDVTLELGKFNVFVGPNGAGKTNLLEGIALLGAAAQGQVEPDTLNARGVRVTRTQQRTLLRTSERRRTKIIIEAWAEGAFYEARLQEPKTWSWSWNFARERLTENGEELAAREHNVGHLVLDRKTGDLVTIRPEHDRGIAPLVCATRGEGPLSRLLRALDLFAIYSPHGSSPESMKGVLFDCAPELQRERVVWRRIVDEVRRFAEWAEDVSDEGVSFTDRHLRRDARWISTGAADDGTRLILYTIMLLLLPEGPSVLALENADHALSPRLALRVAERVQRILLDEPGRPQVLMVTQRPEVLDALDLGDDRVRLFIVNRNKSGATEVGRVGYSDALARCTKRGMTLSRLWLSGALGGMPNR</sequence>
<feature type="domain" description="ATPase AAA-type core" evidence="1">
    <location>
        <begin position="54"/>
        <end position="346"/>
    </location>
</feature>
<comment type="caution">
    <text evidence="2">The sequence shown here is derived from an EMBL/GenBank/DDBJ whole genome shotgun (WGS) entry which is preliminary data.</text>
</comment>
<dbReference type="PANTHER" id="PTHR43581">
    <property type="entry name" value="ATP/GTP PHOSPHATASE"/>
    <property type="match status" value="1"/>
</dbReference>
<dbReference type="Proteomes" id="UP000075502">
    <property type="component" value="Unassembled WGS sequence"/>
</dbReference>
<dbReference type="AlphaFoldDB" id="A0A150TX61"/>
<dbReference type="InterPro" id="IPR003959">
    <property type="entry name" value="ATPase_AAA_core"/>
</dbReference>
<dbReference type="GO" id="GO:0016887">
    <property type="term" value="F:ATP hydrolysis activity"/>
    <property type="evidence" value="ECO:0007669"/>
    <property type="project" value="InterPro"/>
</dbReference>
<proteinExistence type="predicted"/>
<dbReference type="InterPro" id="IPR051396">
    <property type="entry name" value="Bact_Antivir_Def_Nuclease"/>
</dbReference>
<evidence type="ECO:0000259" key="1">
    <source>
        <dbReference type="Pfam" id="PF13304"/>
    </source>
</evidence>
<name>A0A150TX61_SORCE</name>
<dbReference type="PANTHER" id="PTHR43581:SF2">
    <property type="entry name" value="EXCINUCLEASE ATPASE SUBUNIT"/>
    <property type="match status" value="1"/>
</dbReference>
<evidence type="ECO:0000313" key="2">
    <source>
        <dbReference type="EMBL" id="KYG09058.1"/>
    </source>
</evidence>
<dbReference type="GO" id="GO:0005524">
    <property type="term" value="F:ATP binding"/>
    <property type="evidence" value="ECO:0007669"/>
    <property type="project" value="InterPro"/>
</dbReference>
<accession>A0A150TX61</accession>